<keyword evidence="3" id="KW-1133">Transmembrane helix</keyword>
<dbReference type="EMBL" id="ADLN01000066">
    <property type="protein sequence ID" value="EHI59295.1"/>
    <property type="molecule type" value="Genomic_DNA"/>
</dbReference>
<dbReference type="Pfam" id="PF00990">
    <property type="entry name" value="GGDEF"/>
    <property type="match status" value="1"/>
</dbReference>
<gene>
    <name evidence="6" type="ORF">HMPREF9473_02743</name>
</gene>
<dbReference type="Gene3D" id="3.30.565.10">
    <property type="entry name" value="Histidine kinase-like ATPase, C-terminal domain"/>
    <property type="match status" value="1"/>
</dbReference>
<feature type="transmembrane region" description="Helical" evidence="3">
    <location>
        <begin position="6"/>
        <end position="24"/>
    </location>
</feature>
<organism evidence="6 7">
    <name type="scientific">Hungatella hathewayi WAL-18680</name>
    <dbReference type="NCBI Taxonomy" id="742737"/>
    <lineage>
        <taxon>Bacteria</taxon>
        <taxon>Bacillati</taxon>
        <taxon>Bacillota</taxon>
        <taxon>Clostridia</taxon>
        <taxon>Lachnospirales</taxon>
        <taxon>Lachnospiraceae</taxon>
        <taxon>Hungatella</taxon>
    </lineage>
</organism>
<dbReference type="PROSITE" id="PS50109">
    <property type="entry name" value="HIS_KIN"/>
    <property type="match status" value="1"/>
</dbReference>
<dbReference type="InterPro" id="IPR029787">
    <property type="entry name" value="Nucleotide_cyclase"/>
</dbReference>
<protein>
    <recommendedName>
        <fullName evidence="8">Histidine kinase domain-containing protein</fullName>
    </recommendedName>
</protein>
<keyword evidence="3" id="KW-0472">Membrane</keyword>
<dbReference type="RefSeq" id="WP_006780722.1">
    <property type="nucleotide sequence ID" value="NZ_JH379027.1"/>
</dbReference>
<proteinExistence type="predicted"/>
<dbReference type="InterPro" id="IPR043128">
    <property type="entry name" value="Rev_trsase/Diguanyl_cyclase"/>
</dbReference>
<feature type="domain" description="Histidine kinase" evidence="4">
    <location>
        <begin position="484"/>
        <end position="577"/>
    </location>
</feature>
<keyword evidence="1" id="KW-0808">Transferase</keyword>
<dbReference type="HOGENOM" id="CLU_469923_0_0_9"/>
<keyword evidence="2" id="KW-0902">Two-component regulatory system</keyword>
<evidence type="ECO:0000313" key="6">
    <source>
        <dbReference type="EMBL" id="EHI59295.1"/>
    </source>
</evidence>
<dbReference type="Pfam" id="PF02518">
    <property type="entry name" value="HATPase_c"/>
    <property type="match status" value="1"/>
</dbReference>
<name>G5IGW5_9FIRM</name>
<evidence type="ECO:0000256" key="1">
    <source>
        <dbReference type="ARBA" id="ARBA00022777"/>
    </source>
</evidence>
<evidence type="ECO:0008006" key="8">
    <source>
        <dbReference type="Google" id="ProtNLM"/>
    </source>
</evidence>
<evidence type="ECO:0000259" key="4">
    <source>
        <dbReference type="PROSITE" id="PS50109"/>
    </source>
</evidence>
<comment type="caution">
    <text evidence="6">The sequence shown here is derived from an EMBL/GenBank/DDBJ whole genome shotgun (WGS) entry which is preliminary data.</text>
</comment>
<evidence type="ECO:0000256" key="3">
    <source>
        <dbReference type="SAM" id="Phobius"/>
    </source>
</evidence>
<dbReference type="InterPro" id="IPR010559">
    <property type="entry name" value="Sig_transdc_His_kin_internal"/>
</dbReference>
<feature type="transmembrane region" description="Helical" evidence="3">
    <location>
        <begin position="36"/>
        <end position="58"/>
    </location>
</feature>
<dbReference type="Proteomes" id="UP000005384">
    <property type="component" value="Unassembled WGS sequence"/>
</dbReference>
<dbReference type="SUPFAM" id="SSF55073">
    <property type="entry name" value="Nucleotide cyclase"/>
    <property type="match status" value="1"/>
</dbReference>
<keyword evidence="3" id="KW-0812">Transmembrane</keyword>
<dbReference type="SMART" id="SM00387">
    <property type="entry name" value="HATPase_c"/>
    <property type="match status" value="1"/>
</dbReference>
<reference evidence="6 7" key="1">
    <citation type="submission" date="2011-08" db="EMBL/GenBank/DDBJ databases">
        <title>The Genome Sequence of Clostridium hathewayi WAL-18680.</title>
        <authorList>
            <consortium name="The Broad Institute Genome Sequencing Platform"/>
            <person name="Earl A."/>
            <person name="Ward D."/>
            <person name="Feldgarden M."/>
            <person name="Gevers D."/>
            <person name="Finegold S.M."/>
            <person name="Summanen P.H."/>
            <person name="Molitoris D.R."/>
            <person name="Song M."/>
            <person name="Daigneault M."/>
            <person name="Allen-Vercoe E."/>
            <person name="Young S.K."/>
            <person name="Zeng Q."/>
            <person name="Gargeya S."/>
            <person name="Fitzgerald M."/>
            <person name="Haas B."/>
            <person name="Abouelleil A."/>
            <person name="Alvarado L."/>
            <person name="Arachchi H.M."/>
            <person name="Berlin A."/>
            <person name="Brown A."/>
            <person name="Chapman S.B."/>
            <person name="Chen Z."/>
            <person name="Dunbar C."/>
            <person name="Freedman E."/>
            <person name="Gearin G."/>
            <person name="Gellesch M."/>
            <person name="Goldberg J."/>
            <person name="Griggs A."/>
            <person name="Gujja S."/>
            <person name="Heiman D."/>
            <person name="Howarth C."/>
            <person name="Larson L."/>
            <person name="Lui A."/>
            <person name="MacDonald P.J.P."/>
            <person name="Montmayeur A."/>
            <person name="Murphy C."/>
            <person name="Neiman D."/>
            <person name="Pearson M."/>
            <person name="Priest M."/>
            <person name="Roberts A."/>
            <person name="Saif S."/>
            <person name="Shea T."/>
            <person name="Shenoy N."/>
            <person name="Sisk P."/>
            <person name="Stolte C."/>
            <person name="Sykes S."/>
            <person name="Wortman J."/>
            <person name="Nusbaum C."/>
            <person name="Birren B."/>
        </authorList>
    </citation>
    <scope>NUCLEOTIDE SEQUENCE [LARGE SCALE GENOMIC DNA]</scope>
    <source>
        <strain evidence="6 7">WAL-18680</strain>
    </source>
</reference>
<dbReference type="InterPro" id="IPR005467">
    <property type="entry name" value="His_kinase_dom"/>
</dbReference>
<dbReference type="GO" id="GO:0000155">
    <property type="term" value="F:phosphorelay sensor kinase activity"/>
    <property type="evidence" value="ECO:0007669"/>
    <property type="project" value="InterPro"/>
</dbReference>
<keyword evidence="7" id="KW-1185">Reference proteome</keyword>
<dbReference type="SUPFAM" id="SSF55874">
    <property type="entry name" value="ATPase domain of HSP90 chaperone/DNA topoisomerase II/histidine kinase"/>
    <property type="match status" value="1"/>
</dbReference>
<evidence type="ECO:0000259" key="5">
    <source>
        <dbReference type="PROSITE" id="PS50887"/>
    </source>
</evidence>
<keyword evidence="1" id="KW-0418">Kinase</keyword>
<dbReference type="PATRIC" id="fig|742737.3.peg.2752"/>
<dbReference type="CDD" id="cd01949">
    <property type="entry name" value="GGDEF"/>
    <property type="match status" value="1"/>
</dbReference>
<dbReference type="InterPro" id="IPR003594">
    <property type="entry name" value="HATPase_dom"/>
</dbReference>
<dbReference type="NCBIfam" id="TIGR00254">
    <property type="entry name" value="GGDEF"/>
    <property type="match status" value="1"/>
</dbReference>
<accession>G5IGW5</accession>
<evidence type="ECO:0000256" key="2">
    <source>
        <dbReference type="ARBA" id="ARBA00023012"/>
    </source>
</evidence>
<dbReference type="GO" id="GO:0016020">
    <property type="term" value="C:membrane"/>
    <property type="evidence" value="ECO:0007669"/>
    <property type="project" value="InterPro"/>
</dbReference>
<feature type="domain" description="GGDEF" evidence="5">
    <location>
        <begin position="234"/>
        <end position="366"/>
    </location>
</feature>
<dbReference type="AlphaFoldDB" id="G5IGW5"/>
<dbReference type="InterPro" id="IPR050640">
    <property type="entry name" value="Bact_2-comp_sensor_kinase"/>
</dbReference>
<dbReference type="InterPro" id="IPR036890">
    <property type="entry name" value="HATPase_C_sf"/>
</dbReference>
<dbReference type="SMART" id="SM00267">
    <property type="entry name" value="GGDEF"/>
    <property type="match status" value="1"/>
</dbReference>
<dbReference type="PROSITE" id="PS50887">
    <property type="entry name" value="GGDEF"/>
    <property type="match status" value="1"/>
</dbReference>
<dbReference type="Pfam" id="PF06580">
    <property type="entry name" value="His_kinase"/>
    <property type="match status" value="1"/>
</dbReference>
<evidence type="ECO:0000313" key="7">
    <source>
        <dbReference type="Proteomes" id="UP000005384"/>
    </source>
</evidence>
<dbReference type="PANTHER" id="PTHR34220:SF7">
    <property type="entry name" value="SENSOR HISTIDINE KINASE YPDA"/>
    <property type="match status" value="1"/>
</dbReference>
<dbReference type="InterPro" id="IPR000160">
    <property type="entry name" value="GGDEF_dom"/>
</dbReference>
<sequence length="580" mass="66651">MFQTNLLISGILIVGFLVTAVLGYHVGHQSFFRWPACVSCLAIAGVMLVILVIINTVIRRFNTQVTELVEERQAYFKKATEQLYESIYEMNLTRNCYVGRTTEKYFESLGAGGMPFDKGLRVIAEKQIKEEFRDGYIAMFSPEHAIREYEAGNQHLRYDFMISEKGEDYHWMRVDAYLFYSEESRSIHMFAYRKNIDREKRKELLASTDEMTGLLSKKVTERLIRKKILKCGDESHAFFIFDIDNFKQVNDSFGHSFGDSCICKFANLLRECFQEGDILGRIGGDEFVAFVAVSGREQVEEMAETFSRRLNLIVEEDGTVNRLTASQGIALYPEDGRSFEELYRRADEALYRTKEWEKSGYTIREPEVRGDWEERTRRTKEAMADSRAAVMLSQVQPHFLYNSLIGIKQLCDTEPGKASDALQHFCNFLKQNMESLSDRNLIPFEREMAHVQEFLYLEQMRFGERVKVETEILESDFRLPSLTLQPMVENAVHHGIMKKKGSGTVTIKTEKKEDDIVITIADDGAGFDVHHVRDDGRMHLGIANVRKRLEIQCGGSLLIESEVGTGTVVTMILPQRRNGI</sequence>
<dbReference type="PANTHER" id="PTHR34220">
    <property type="entry name" value="SENSOR HISTIDINE KINASE YPDA"/>
    <property type="match status" value="1"/>
</dbReference>
<dbReference type="Gene3D" id="3.30.70.270">
    <property type="match status" value="1"/>
</dbReference>